<dbReference type="InterPro" id="IPR051678">
    <property type="entry name" value="AGP_Transferase"/>
</dbReference>
<keyword evidence="4" id="KW-1185">Reference proteome</keyword>
<dbReference type="InterPro" id="IPR022742">
    <property type="entry name" value="Hydrolase_4"/>
</dbReference>
<reference evidence="3 4" key="1">
    <citation type="submission" date="2023-07" db="EMBL/GenBank/DDBJ databases">
        <title>Comparative genomics of wheat-associated soil bacteria to identify genetic determinants of phenazine resistance.</title>
        <authorList>
            <person name="Mouncey N."/>
        </authorList>
    </citation>
    <scope>NUCLEOTIDE SEQUENCE [LARGE SCALE GENOMIC DNA]</scope>
    <source>
        <strain evidence="3 4">B3I12</strain>
    </source>
</reference>
<dbReference type="SUPFAM" id="SSF56112">
    <property type="entry name" value="Protein kinase-like (PK-like)"/>
    <property type="match status" value="1"/>
</dbReference>
<dbReference type="Gene3D" id="3.90.1200.10">
    <property type="match status" value="1"/>
</dbReference>
<name>A0ABU0QKP9_9ACTN</name>
<sequence length="546" mass="59265">MSELIPFTHTVDGERLSGLSGGAGPGEPARATAVLLHGAGNGGKERLVPLLEEFAAHGCHALAFDFSGHGESTGLLRELSLRRRFEQAVSVIDAHARVAGPLVLVGFSMSGQTVADLVRHYGDRVAALGLCAPAVYAAQAWDVAFGAGDGRFSEIIRRPGSWRESPALDVLRGYEGRAVLAVPGTDEVIPPAVTEAVSEALARRAQFTHWELPDAEHRLGRWFRDHPGDLGEFVTNVLTGLGDQGWTATRAWVAKQLPEGRTVDTSTFLTGGWSAQMRRLTLDDGTALALRTFVKPFFRRHAPGLLAREADVLTLLAGEDGVPAPELTGVDATAEHCDHPSLLMSELPGRVRVDEEDLDRRVDLLAAQLARIHRVVPVERPRPYQAWTSPERVRAPAGAMWERAVDVIRRDPPPYEGCFLHRDYHPGNVLFTGSGDGLRISGVVDWVETSWGPADLDAAHCSTALALLYGPEYGLGFREHYAAHGGHRLADGPDHLYWRLLDALAYVPDAAKLAGPWRELGRTDLTPEVLGGRLEAYVAGLLERYA</sequence>
<dbReference type="PANTHER" id="PTHR21310">
    <property type="entry name" value="AMINOGLYCOSIDE PHOSPHOTRANSFERASE-RELATED-RELATED"/>
    <property type="match status" value="1"/>
</dbReference>
<dbReference type="Pfam" id="PF01636">
    <property type="entry name" value="APH"/>
    <property type="match status" value="1"/>
</dbReference>
<proteinExistence type="predicted"/>
<dbReference type="Gene3D" id="3.40.50.1820">
    <property type="entry name" value="alpha/beta hydrolase"/>
    <property type="match status" value="1"/>
</dbReference>
<dbReference type="InterPro" id="IPR011009">
    <property type="entry name" value="Kinase-like_dom_sf"/>
</dbReference>
<evidence type="ECO:0000313" key="3">
    <source>
        <dbReference type="EMBL" id="MDQ0747958.1"/>
    </source>
</evidence>
<feature type="domain" description="Serine aminopeptidase S33" evidence="2">
    <location>
        <begin position="28"/>
        <end position="139"/>
    </location>
</feature>
<dbReference type="RefSeq" id="WP_307174758.1">
    <property type="nucleotide sequence ID" value="NZ_JAUSYP010000001.1"/>
</dbReference>
<accession>A0ABU0QKP9</accession>
<dbReference type="Pfam" id="PF12146">
    <property type="entry name" value="Hydrolase_4"/>
    <property type="match status" value="1"/>
</dbReference>
<dbReference type="Proteomes" id="UP001232755">
    <property type="component" value="Unassembled WGS sequence"/>
</dbReference>
<dbReference type="SUPFAM" id="SSF53474">
    <property type="entry name" value="alpha/beta-Hydrolases"/>
    <property type="match status" value="1"/>
</dbReference>
<protein>
    <submittedName>
        <fullName evidence="3">Pimeloyl-ACP methyl ester carboxylesterase</fullName>
    </submittedName>
</protein>
<organism evidence="3 4">
    <name type="scientific">Streptomyces africanus</name>
    <dbReference type="NCBI Taxonomy" id="231024"/>
    <lineage>
        <taxon>Bacteria</taxon>
        <taxon>Bacillati</taxon>
        <taxon>Actinomycetota</taxon>
        <taxon>Actinomycetes</taxon>
        <taxon>Kitasatosporales</taxon>
        <taxon>Streptomycetaceae</taxon>
        <taxon>Streptomyces</taxon>
    </lineage>
</organism>
<gene>
    <name evidence="3" type="ORF">QF034_002189</name>
</gene>
<comment type="caution">
    <text evidence="3">The sequence shown here is derived from an EMBL/GenBank/DDBJ whole genome shotgun (WGS) entry which is preliminary data.</text>
</comment>
<evidence type="ECO:0000313" key="4">
    <source>
        <dbReference type="Proteomes" id="UP001232755"/>
    </source>
</evidence>
<dbReference type="EMBL" id="JAUSYP010000001">
    <property type="protein sequence ID" value="MDQ0747958.1"/>
    <property type="molecule type" value="Genomic_DNA"/>
</dbReference>
<feature type="domain" description="Aminoglycoside phosphotransferase" evidence="1">
    <location>
        <begin position="267"/>
        <end position="486"/>
    </location>
</feature>
<evidence type="ECO:0000259" key="2">
    <source>
        <dbReference type="Pfam" id="PF12146"/>
    </source>
</evidence>
<dbReference type="InterPro" id="IPR002575">
    <property type="entry name" value="Aminoglycoside_PTrfase"/>
</dbReference>
<evidence type="ECO:0000259" key="1">
    <source>
        <dbReference type="Pfam" id="PF01636"/>
    </source>
</evidence>
<dbReference type="Gene3D" id="3.30.200.20">
    <property type="entry name" value="Phosphorylase Kinase, domain 1"/>
    <property type="match status" value="1"/>
</dbReference>
<dbReference type="InterPro" id="IPR029058">
    <property type="entry name" value="AB_hydrolase_fold"/>
</dbReference>